<evidence type="ECO:0000313" key="2">
    <source>
        <dbReference type="WBParaSite" id="PDA_v2.g6316.t1"/>
    </source>
</evidence>
<protein>
    <submittedName>
        <fullName evidence="2">Uncharacterized protein</fullName>
    </submittedName>
</protein>
<sequence>MNSTECNLTVLDGASHFHLPAIFNGTQEYKDIMGYLVIDQGTIVTNDGFSFDPISKSCMLLTECCTHPYVFQYNYCCTNFTYITVPDMDPKPCLEFKGTTMLVDANVNIISLLTTTYGITSSGLNVSLTTNLLQPPFITTNIFPNYVNYDCTSSISSSCNFMLRRGLAVNSLYNMFMRGNTAEEGYGEIFLSNKIIKRNGIYVKDDYTLFTPNDSCSTVTSPFIDGLRTLNTLCCTKFQGSTEEINNNGKFVQSKRNLRRPKPTPYHVMN</sequence>
<name>A0A914QRG3_9BILA</name>
<organism evidence="1 2">
    <name type="scientific">Panagrolaimus davidi</name>
    <dbReference type="NCBI Taxonomy" id="227884"/>
    <lineage>
        <taxon>Eukaryota</taxon>
        <taxon>Metazoa</taxon>
        <taxon>Ecdysozoa</taxon>
        <taxon>Nematoda</taxon>
        <taxon>Chromadorea</taxon>
        <taxon>Rhabditida</taxon>
        <taxon>Tylenchina</taxon>
        <taxon>Panagrolaimomorpha</taxon>
        <taxon>Panagrolaimoidea</taxon>
        <taxon>Panagrolaimidae</taxon>
        <taxon>Panagrolaimus</taxon>
    </lineage>
</organism>
<reference evidence="2" key="1">
    <citation type="submission" date="2022-11" db="UniProtKB">
        <authorList>
            <consortium name="WormBaseParasite"/>
        </authorList>
    </citation>
    <scope>IDENTIFICATION</scope>
</reference>
<dbReference type="Proteomes" id="UP000887578">
    <property type="component" value="Unplaced"/>
</dbReference>
<accession>A0A914QRG3</accession>
<evidence type="ECO:0000313" key="1">
    <source>
        <dbReference type="Proteomes" id="UP000887578"/>
    </source>
</evidence>
<dbReference type="AlphaFoldDB" id="A0A914QRG3"/>
<dbReference type="WBParaSite" id="PDA_v2.g6316.t1">
    <property type="protein sequence ID" value="PDA_v2.g6316.t1"/>
    <property type="gene ID" value="PDA_v2.g6316"/>
</dbReference>
<proteinExistence type="predicted"/>
<keyword evidence="1" id="KW-1185">Reference proteome</keyword>